<accession>A0A1I0UEL4</accession>
<evidence type="ECO:0000313" key="3">
    <source>
        <dbReference type="Proteomes" id="UP000182054"/>
    </source>
</evidence>
<dbReference type="GO" id="GO:0016740">
    <property type="term" value="F:transferase activity"/>
    <property type="evidence" value="ECO:0007669"/>
    <property type="project" value="UniProtKB-KW"/>
</dbReference>
<dbReference type="EMBL" id="FOJN01000023">
    <property type="protein sequence ID" value="SFA62484.1"/>
    <property type="molecule type" value="Genomic_DNA"/>
</dbReference>
<feature type="domain" description="Rhodanese" evidence="1">
    <location>
        <begin position="83"/>
        <end position="170"/>
    </location>
</feature>
<dbReference type="CDD" id="cd00158">
    <property type="entry name" value="RHOD"/>
    <property type="match status" value="1"/>
</dbReference>
<dbReference type="InterPro" id="IPR050229">
    <property type="entry name" value="GlpE_sulfurtransferase"/>
</dbReference>
<name>A0A1I0UEL4_9NOCA</name>
<dbReference type="PROSITE" id="PS50206">
    <property type="entry name" value="RHODANESE_3"/>
    <property type="match status" value="1"/>
</dbReference>
<evidence type="ECO:0000313" key="2">
    <source>
        <dbReference type="EMBL" id="SFA62484.1"/>
    </source>
</evidence>
<dbReference type="AlphaFoldDB" id="A0A1I0UEL4"/>
<keyword evidence="2" id="KW-0808">Transferase</keyword>
<dbReference type="OrthoDB" id="9800872at2"/>
<proteinExistence type="predicted"/>
<dbReference type="InterPro" id="IPR036873">
    <property type="entry name" value="Rhodanese-like_dom_sf"/>
</dbReference>
<dbReference type="SMART" id="SM00450">
    <property type="entry name" value="RHOD"/>
    <property type="match status" value="1"/>
</dbReference>
<dbReference type="InterPro" id="IPR001763">
    <property type="entry name" value="Rhodanese-like_dom"/>
</dbReference>
<organism evidence="2 3">
    <name type="scientific">Rhodococcoides kroppenstedtii</name>
    <dbReference type="NCBI Taxonomy" id="293050"/>
    <lineage>
        <taxon>Bacteria</taxon>
        <taxon>Bacillati</taxon>
        <taxon>Actinomycetota</taxon>
        <taxon>Actinomycetes</taxon>
        <taxon>Mycobacteriales</taxon>
        <taxon>Nocardiaceae</taxon>
        <taxon>Rhodococcoides</taxon>
    </lineage>
</organism>
<evidence type="ECO:0000259" key="1">
    <source>
        <dbReference type="PROSITE" id="PS50206"/>
    </source>
</evidence>
<protein>
    <submittedName>
        <fullName evidence="2">Rhodanese-related sulfurtransferase</fullName>
    </submittedName>
</protein>
<dbReference type="Proteomes" id="UP000182054">
    <property type="component" value="Unassembled WGS sequence"/>
</dbReference>
<dbReference type="PANTHER" id="PTHR43031">
    <property type="entry name" value="FAD-DEPENDENT OXIDOREDUCTASE"/>
    <property type="match status" value="1"/>
</dbReference>
<dbReference type="SUPFAM" id="SSF52821">
    <property type="entry name" value="Rhodanese/Cell cycle control phosphatase"/>
    <property type="match status" value="1"/>
</dbReference>
<dbReference type="PANTHER" id="PTHR43031:SF17">
    <property type="entry name" value="SULFURTRANSFERASE YTWF-RELATED"/>
    <property type="match status" value="1"/>
</dbReference>
<dbReference type="Gene3D" id="3.40.250.10">
    <property type="entry name" value="Rhodanese-like domain"/>
    <property type="match status" value="1"/>
</dbReference>
<gene>
    <name evidence="2" type="ORF">SAMN05444374_1237</name>
</gene>
<dbReference type="Pfam" id="PF00581">
    <property type="entry name" value="Rhodanese"/>
    <property type="match status" value="1"/>
</dbReference>
<reference evidence="2 3" key="1">
    <citation type="submission" date="2016-10" db="EMBL/GenBank/DDBJ databases">
        <authorList>
            <person name="de Groot N.N."/>
        </authorList>
    </citation>
    <scope>NUCLEOTIDE SEQUENCE [LARGE SCALE GENOMIC DNA]</scope>
    <source>
        <strain evidence="2 3">DSM 44908</strain>
    </source>
</reference>
<sequence length="179" mass="19333">MREQVGRAWREDLPNIAATTGQPGRLLVNPLRGIDRTVTAREAYRVLRCGRTDIGPWHGPARRDRIDGVSQGIPSVSVADVPGRAEATLLDVREDDEWQQGHAPGAVHVPMGDVPSRLAEISVDGELYVVCRQGGRSARVVEYLQHAGIDAVNVDGGMVAWQQAGLPVVDDAGRPATVY</sequence>